<comment type="caution">
    <text evidence="3">The sequence shown here is derived from an EMBL/GenBank/DDBJ whole genome shotgun (WGS) entry which is preliminary data.</text>
</comment>
<dbReference type="RefSeq" id="WP_071874950.1">
    <property type="nucleotide sequence ID" value="NZ_JBHSHF010000015.1"/>
</dbReference>
<gene>
    <name evidence="2" type="ORF">K8V42_00435</name>
    <name evidence="3" type="ORF">RU93_GL002252</name>
</gene>
<dbReference type="AlphaFoldDB" id="A0A1L8QRX1"/>
<protein>
    <submittedName>
        <fullName evidence="3">Prevent-host-death protein</fullName>
    </submittedName>
    <submittedName>
        <fullName evidence="2">Type II toxin-antitoxin system Phd/YefM family antitoxin</fullName>
    </submittedName>
</protein>
<dbReference type="OrthoDB" id="2418231at2"/>
<evidence type="ECO:0000313" key="2">
    <source>
        <dbReference type="EMBL" id="MCC9272761.1"/>
    </source>
</evidence>
<keyword evidence="4" id="KW-1185">Reference proteome</keyword>
<evidence type="ECO:0000256" key="1">
    <source>
        <dbReference type="SAM" id="Coils"/>
    </source>
</evidence>
<feature type="coiled-coil region" evidence="1">
    <location>
        <begin position="45"/>
        <end position="72"/>
    </location>
</feature>
<dbReference type="Proteomes" id="UP000813384">
    <property type="component" value="Unassembled WGS sequence"/>
</dbReference>
<dbReference type="EMBL" id="JAJJVO010000006">
    <property type="protein sequence ID" value="MCC9272761.1"/>
    <property type="molecule type" value="Genomic_DNA"/>
</dbReference>
<sequence length="195" mass="21619">MTLKKLEVPTTSITEVKKSPMDVFQQARDASTGVYVFNREKIAGVMLTQEQYETLLQELEESRQKIALTEGAATQAASVSIAEKLAPENASVEDSTISGLEDFFQEMRQTIVTGSLVSAKNLDERMVALGFITKKSGFGGVIGMITELKESGKIIYHLRRKPEGKTIVAEVIGEPDNQSQLFDKLIVKRIHLREN</sequence>
<evidence type="ECO:0000313" key="4">
    <source>
        <dbReference type="Proteomes" id="UP000182149"/>
    </source>
</evidence>
<dbReference type="Proteomes" id="UP000182149">
    <property type="component" value="Unassembled WGS sequence"/>
</dbReference>
<accession>A0A1L8QRX1</accession>
<proteinExistence type="predicted"/>
<keyword evidence="1" id="KW-0175">Coiled coil</keyword>
<organism evidence="3 4">
    <name type="scientific">Enterococcus aquimarinus</name>
    <dbReference type="NCBI Taxonomy" id="328396"/>
    <lineage>
        <taxon>Bacteria</taxon>
        <taxon>Bacillati</taxon>
        <taxon>Bacillota</taxon>
        <taxon>Bacilli</taxon>
        <taxon>Lactobacillales</taxon>
        <taxon>Enterococcaceae</taxon>
        <taxon>Enterococcus</taxon>
    </lineage>
</organism>
<dbReference type="STRING" id="328396.RU93_GL002252"/>
<dbReference type="EMBL" id="JXKD01000009">
    <property type="protein sequence ID" value="OJG10227.1"/>
    <property type="molecule type" value="Genomic_DNA"/>
</dbReference>
<name>A0A1L8QRX1_9ENTE</name>
<reference evidence="2" key="3">
    <citation type="submission" date="2021-11" db="EMBL/GenBank/DDBJ databases">
        <authorList>
            <person name="Gilroy R."/>
        </authorList>
    </citation>
    <scope>NUCLEOTIDE SEQUENCE</scope>
    <source>
        <strain evidence="2">150</strain>
    </source>
</reference>
<reference evidence="3 4" key="1">
    <citation type="submission" date="2014-12" db="EMBL/GenBank/DDBJ databases">
        <title>Draft genome sequences of 29 type strains of Enterococci.</title>
        <authorList>
            <person name="Zhong Z."/>
            <person name="Sun Z."/>
            <person name="Liu W."/>
            <person name="Zhang W."/>
            <person name="Zhang H."/>
        </authorList>
    </citation>
    <scope>NUCLEOTIDE SEQUENCE [LARGE SCALE GENOMIC DNA]</scope>
    <source>
        <strain evidence="3 4">DSM 17690</strain>
    </source>
</reference>
<reference evidence="2" key="2">
    <citation type="journal article" date="2021" name="PeerJ">
        <title>Extensive microbial diversity within the chicken gut microbiome revealed by metagenomics and culture.</title>
        <authorList>
            <person name="Gilroy R."/>
            <person name="Ravi A."/>
            <person name="Getino M."/>
            <person name="Pursley I."/>
            <person name="Horton D.L."/>
            <person name="Alikhan N.F."/>
            <person name="Baker D."/>
            <person name="Gharbi K."/>
            <person name="Hall N."/>
            <person name="Watson M."/>
            <person name="Adriaenssens E.M."/>
            <person name="Foster-Nyarko E."/>
            <person name="Jarju S."/>
            <person name="Secka A."/>
            <person name="Antonio M."/>
            <person name="Oren A."/>
            <person name="Chaudhuri R.R."/>
            <person name="La Ragione R."/>
            <person name="Hildebrand F."/>
            <person name="Pallen M.J."/>
        </authorList>
    </citation>
    <scope>NUCLEOTIDE SEQUENCE</scope>
    <source>
        <strain evidence="2">150</strain>
    </source>
</reference>
<evidence type="ECO:0000313" key="3">
    <source>
        <dbReference type="EMBL" id="OJG10227.1"/>
    </source>
</evidence>